<accession>A0A1A9ZDU3</accession>
<dbReference type="EnsemblMetazoa" id="GPAI011650-RA">
    <property type="protein sequence ID" value="GPAI011650-PA"/>
    <property type="gene ID" value="GPAI011650"/>
</dbReference>
<name>A0A1A9ZDU3_GLOPL</name>
<organism evidence="1 2">
    <name type="scientific">Glossina pallidipes</name>
    <name type="common">Tsetse fly</name>
    <dbReference type="NCBI Taxonomy" id="7398"/>
    <lineage>
        <taxon>Eukaryota</taxon>
        <taxon>Metazoa</taxon>
        <taxon>Ecdysozoa</taxon>
        <taxon>Arthropoda</taxon>
        <taxon>Hexapoda</taxon>
        <taxon>Insecta</taxon>
        <taxon>Pterygota</taxon>
        <taxon>Neoptera</taxon>
        <taxon>Endopterygota</taxon>
        <taxon>Diptera</taxon>
        <taxon>Brachycera</taxon>
        <taxon>Muscomorpha</taxon>
        <taxon>Hippoboscoidea</taxon>
        <taxon>Glossinidae</taxon>
        <taxon>Glossina</taxon>
    </lineage>
</organism>
<reference evidence="1" key="2">
    <citation type="submission" date="2020-05" db="UniProtKB">
        <authorList>
            <consortium name="EnsemblMetazoa"/>
        </authorList>
    </citation>
    <scope>IDENTIFICATION</scope>
    <source>
        <strain evidence="1">IAEA</strain>
    </source>
</reference>
<keyword evidence="2" id="KW-1185">Reference proteome</keyword>
<dbReference type="AlphaFoldDB" id="A0A1A9ZDU3"/>
<reference evidence="2" key="1">
    <citation type="submission" date="2014-03" db="EMBL/GenBank/DDBJ databases">
        <authorList>
            <person name="Aksoy S."/>
            <person name="Warren W."/>
            <person name="Wilson R.K."/>
        </authorList>
    </citation>
    <scope>NUCLEOTIDE SEQUENCE [LARGE SCALE GENOMIC DNA]</scope>
    <source>
        <strain evidence="2">IAEA</strain>
    </source>
</reference>
<evidence type="ECO:0000313" key="1">
    <source>
        <dbReference type="EnsemblMetazoa" id="GPAI011650-PA"/>
    </source>
</evidence>
<proteinExistence type="predicted"/>
<dbReference type="VEuPathDB" id="VectorBase:GPAI011650"/>
<evidence type="ECO:0000313" key="2">
    <source>
        <dbReference type="Proteomes" id="UP000092445"/>
    </source>
</evidence>
<sequence>MIKSPANAQYSCCVYMVWKVSCELFRLKRTGDASINGSCGLSVCVGAHIEHLIFCSTIEDCCPVCAKNVTVRRNGIDCVLCERVVHLGCAGVSEEQPSFYAKPRQKSRVLAAITVEMQAELNASLENCLINLEKKICGMALEHYTRGLKFIIKLKRFSWFKVLKLNTTFMHLLLESNYELRYRMQAMSMASKVLCDDLTAFEKIENFLSSNNCEFFSHDDDQISTAQIYNFLQLMTKVQFLDEKKLKTLLTLLLNSEDVILDENNFIGYKKIS</sequence>
<protein>
    <submittedName>
        <fullName evidence="1">Uncharacterized protein</fullName>
    </submittedName>
</protein>
<dbReference type="Proteomes" id="UP000092445">
    <property type="component" value="Unassembled WGS sequence"/>
</dbReference>